<dbReference type="KEGG" id="gak:X907_2565"/>
<evidence type="ECO:0008006" key="4">
    <source>
        <dbReference type="Google" id="ProtNLM"/>
    </source>
</evidence>
<name>A0A3T0ECP7_9PROT</name>
<proteinExistence type="predicted"/>
<organism evidence="2 3">
    <name type="scientific">Glycocaulis alkaliphilus</name>
    <dbReference type="NCBI Taxonomy" id="1434191"/>
    <lineage>
        <taxon>Bacteria</taxon>
        <taxon>Pseudomonadati</taxon>
        <taxon>Pseudomonadota</taxon>
        <taxon>Alphaproteobacteria</taxon>
        <taxon>Maricaulales</taxon>
        <taxon>Maricaulaceae</taxon>
        <taxon>Glycocaulis</taxon>
    </lineage>
</organism>
<evidence type="ECO:0000256" key="1">
    <source>
        <dbReference type="SAM" id="SignalP"/>
    </source>
</evidence>
<reference evidence="2 3" key="1">
    <citation type="submission" date="2016-12" db="EMBL/GenBank/DDBJ databases">
        <title>The genome of dimorphic prosthecate Glycocaulis alkaliphilus 6b-8t, isolated from crude oil dictates its adaptability in petroleum environments.</title>
        <authorList>
            <person name="Wu X.-L."/>
            <person name="Geng S."/>
        </authorList>
    </citation>
    <scope>NUCLEOTIDE SEQUENCE [LARGE SCALE GENOMIC DNA]</scope>
    <source>
        <strain evidence="2 3">6B-8</strain>
    </source>
</reference>
<dbReference type="Proteomes" id="UP000286954">
    <property type="component" value="Chromosome"/>
</dbReference>
<feature type="signal peptide" evidence="1">
    <location>
        <begin position="1"/>
        <end position="21"/>
    </location>
</feature>
<protein>
    <recommendedName>
        <fullName evidence="4">Lipoprotein</fullName>
    </recommendedName>
</protein>
<dbReference type="AlphaFoldDB" id="A0A3T0ECP7"/>
<accession>A0A3T0ECP7</accession>
<evidence type="ECO:0000313" key="2">
    <source>
        <dbReference type="EMBL" id="AZU05077.1"/>
    </source>
</evidence>
<dbReference type="RefSeq" id="WP_127568557.1">
    <property type="nucleotide sequence ID" value="NZ_BMFB01000001.1"/>
</dbReference>
<sequence>MTKISRFLLAGAGCLALAGLAACEDNAGTAGWVDVDEAVTTPAAEPDQDAGERVSTREQHFDAFGYYLPFEPLQFGNWRLDNVFIAPSSDFEAWEAGGRRDEMPFGPVFVDFSDVNSPTGTNELGGEYHTVTTRVQADYYYLADGAFTFEGIDPELGTVIIDGALHGDVVRAGDSQRPAFTGGVEVGGERIRNISLRWYGGD</sequence>
<keyword evidence="1" id="KW-0732">Signal</keyword>
<dbReference type="EMBL" id="CP018911">
    <property type="protein sequence ID" value="AZU05077.1"/>
    <property type="molecule type" value="Genomic_DNA"/>
</dbReference>
<gene>
    <name evidence="2" type="ORF">X907_2565</name>
</gene>
<keyword evidence="3" id="KW-1185">Reference proteome</keyword>
<dbReference type="PROSITE" id="PS51257">
    <property type="entry name" value="PROKAR_LIPOPROTEIN"/>
    <property type="match status" value="1"/>
</dbReference>
<dbReference type="OrthoDB" id="7631022at2"/>
<evidence type="ECO:0000313" key="3">
    <source>
        <dbReference type="Proteomes" id="UP000286954"/>
    </source>
</evidence>
<feature type="chain" id="PRO_5019573031" description="Lipoprotein" evidence="1">
    <location>
        <begin position="22"/>
        <end position="202"/>
    </location>
</feature>